<feature type="compositionally biased region" description="Basic and acidic residues" evidence="1">
    <location>
        <begin position="347"/>
        <end position="367"/>
    </location>
</feature>
<name>A0A9W7KWM8_9STRA</name>
<feature type="compositionally biased region" description="Basic and acidic residues" evidence="1">
    <location>
        <begin position="529"/>
        <end position="546"/>
    </location>
</feature>
<keyword evidence="4" id="KW-1185">Reference proteome</keyword>
<dbReference type="PANTHER" id="PTHR19932:SF10">
    <property type="entry name" value="WD REPEAT AND HMG-BOX DNA-BINDING PROTEIN 1"/>
    <property type="match status" value="1"/>
</dbReference>
<feature type="compositionally biased region" description="Acidic residues" evidence="1">
    <location>
        <begin position="846"/>
        <end position="868"/>
    </location>
</feature>
<feature type="compositionally biased region" description="Polar residues" evidence="1">
    <location>
        <begin position="891"/>
        <end position="904"/>
    </location>
</feature>
<dbReference type="PANTHER" id="PTHR19932">
    <property type="entry name" value="WD REPEAT AND HMG-BOX DNA BINDING PROTEIN"/>
    <property type="match status" value="1"/>
</dbReference>
<dbReference type="EMBL" id="BRXW01000204">
    <property type="protein sequence ID" value="GMI13941.1"/>
    <property type="molecule type" value="Genomic_DNA"/>
</dbReference>
<dbReference type="GO" id="GO:0006281">
    <property type="term" value="P:DNA repair"/>
    <property type="evidence" value="ECO:0007669"/>
    <property type="project" value="TreeGrafter"/>
</dbReference>
<protein>
    <recommendedName>
        <fullName evidence="2">WDHD1/CFT4 second beta-propeller domain-containing protein</fullName>
    </recommendedName>
</protein>
<accession>A0A9W7KWM8</accession>
<dbReference type="OrthoDB" id="47241at2759"/>
<reference evidence="4" key="1">
    <citation type="journal article" date="2023" name="Commun. Biol.">
        <title>Genome analysis of Parmales, the sister group of diatoms, reveals the evolutionary specialization of diatoms from phago-mixotrophs to photoautotrophs.</title>
        <authorList>
            <person name="Ban H."/>
            <person name="Sato S."/>
            <person name="Yoshikawa S."/>
            <person name="Yamada K."/>
            <person name="Nakamura Y."/>
            <person name="Ichinomiya M."/>
            <person name="Sato N."/>
            <person name="Blanc-Mathieu R."/>
            <person name="Endo H."/>
            <person name="Kuwata A."/>
            <person name="Ogata H."/>
        </authorList>
    </citation>
    <scope>NUCLEOTIDE SEQUENCE [LARGE SCALE GENOMIC DNA]</scope>
    <source>
        <strain evidence="4">NIES 3700</strain>
    </source>
</reference>
<comment type="caution">
    <text evidence="3">The sequence shown here is derived from an EMBL/GenBank/DDBJ whole genome shotgun (WGS) entry which is preliminary data.</text>
</comment>
<gene>
    <name evidence="3" type="ORF">TrLO_g4222</name>
</gene>
<feature type="compositionally biased region" description="Basic residues" evidence="1">
    <location>
        <begin position="955"/>
        <end position="964"/>
    </location>
</feature>
<evidence type="ECO:0000313" key="3">
    <source>
        <dbReference type="EMBL" id="GMI13941.1"/>
    </source>
</evidence>
<feature type="compositionally biased region" description="Polar residues" evidence="1">
    <location>
        <begin position="931"/>
        <end position="951"/>
    </location>
</feature>
<dbReference type="GO" id="GO:0043596">
    <property type="term" value="C:nuclear replication fork"/>
    <property type="evidence" value="ECO:0007669"/>
    <property type="project" value="TreeGrafter"/>
</dbReference>
<dbReference type="GO" id="GO:0003682">
    <property type="term" value="F:chromatin binding"/>
    <property type="evidence" value="ECO:0007669"/>
    <property type="project" value="TreeGrafter"/>
</dbReference>
<evidence type="ECO:0000256" key="1">
    <source>
        <dbReference type="SAM" id="MobiDB-lite"/>
    </source>
</evidence>
<dbReference type="Proteomes" id="UP001165122">
    <property type="component" value="Unassembled WGS sequence"/>
</dbReference>
<proteinExistence type="predicted"/>
<dbReference type="Pfam" id="PF12341">
    <property type="entry name" value="Mcl1_mid"/>
    <property type="match status" value="1"/>
</dbReference>
<feature type="region of interest" description="Disordered" evidence="1">
    <location>
        <begin position="845"/>
        <end position="964"/>
    </location>
</feature>
<dbReference type="InterPro" id="IPR022100">
    <property type="entry name" value="WDHD1/CFT4_beta-prop_2nd"/>
</dbReference>
<feature type="domain" description="WDHD1/CFT4 second beta-propeller" evidence="2">
    <location>
        <begin position="425"/>
        <end position="745"/>
    </location>
</feature>
<evidence type="ECO:0000259" key="2">
    <source>
        <dbReference type="Pfam" id="PF12341"/>
    </source>
</evidence>
<feature type="region of interest" description="Disordered" evidence="1">
    <location>
        <begin position="529"/>
        <end position="548"/>
    </location>
</feature>
<feature type="region of interest" description="Disordered" evidence="1">
    <location>
        <begin position="347"/>
        <end position="406"/>
    </location>
</feature>
<evidence type="ECO:0000313" key="4">
    <source>
        <dbReference type="Proteomes" id="UP001165122"/>
    </source>
</evidence>
<dbReference type="AlphaFoldDB" id="A0A9W7KWM8"/>
<sequence>MEPIVSVPLLTDVLSYDAPSEDGILKLNGKTLNEFDEQVTSVAQLDFSRQIGGRLAVSTGKGTESQVWILVLRPDHDDAMAMTEDIVMSQNDSSSSSSSKTPLPFKVTATYPGPRLTSTCTSLAYSSTLECLFIGSCNSGVNLLPLPPTGSTEDADLTADPAIISFATDTSHLTNSGTTHLNTYTFNGKSFLFVYTSDHRLHVVAVVKDSDLNDYEVKRVHLTEDTVGTIVAKDTEGAHDQNRLLKVNACELGVTVPSNDSVLGLLYSDGKFESVKIEKENGSFDTKVEVVDGKMVAKVDNVWYNLSERLTLGEGEVKDLLNKPTTTATATKKTVEDDDDDIFETIHEEAEEDKTDKTEEVNKKTIEDGEDEEPNASQESVDLDAATYSDEEPDAEEKKDDDAKPVTMDTSAAIAAFKESLTRAPFQSGSTPISFDADTALPLPRLLQWNHIGALTSTPSGRQTSYDVTFNNSGLRRGHTFSRAESFIVGSIGEEGCLMATDVEDEMEEIEEEVEQQLSGVTGVSDKVREQMKRDKREQMARERSNSSKGSTIFYNRFQTFGPSSTKDWTLSLPQSERVVGCATGTGWSAVLTTNNFLRTFTSSGIQGKITWLSGSPVSITGRGNMCAVVTRKNGANNVEIYDMSEGVELVNSAKCPMDKITWMGFDDVKTLNVYDEEGYLSAMSGGDWSPVLDTLPLRKSREDSMWPVSVQSNKFVAVLLKGGNEHPEVLQRPIPSNFTLRVPVARTSDVVMEEVYIRGSMSMKNIEKEEDAYEEMSQGLDKLCLRIFQSSLAVNKVERCYDAAKRMKSAAALDIALKLCDQADLARGVRQGLVDRVNHLKTLLEEEEEEEEVEEEEEEVEEEEEEEIIPRSSQKRKAVEDVDQDENVTPKDTVSPPSGTSASAAVVTGSKPSNPFTKKHFSPAKKARNTIGNILSPSPNKLARSSTFSENARDKKRTKKRII</sequence>
<dbReference type="GO" id="GO:0006261">
    <property type="term" value="P:DNA-templated DNA replication"/>
    <property type="evidence" value="ECO:0007669"/>
    <property type="project" value="TreeGrafter"/>
</dbReference>
<dbReference type="GO" id="GO:0000278">
    <property type="term" value="P:mitotic cell cycle"/>
    <property type="evidence" value="ECO:0007669"/>
    <property type="project" value="TreeGrafter"/>
</dbReference>
<feature type="compositionally biased region" description="Basic residues" evidence="1">
    <location>
        <begin position="918"/>
        <end position="929"/>
    </location>
</feature>
<organism evidence="3 4">
    <name type="scientific">Triparma laevis f. longispina</name>
    <dbReference type="NCBI Taxonomy" id="1714387"/>
    <lineage>
        <taxon>Eukaryota</taxon>
        <taxon>Sar</taxon>
        <taxon>Stramenopiles</taxon>
        <taxon>Ochrophyta</taxon>
        <taxon>Bolidophyceae</taxon>
        <taxon>Parmales</taxon>
        <taxon>Triparmaceae</taxon>
        <taxon>Triparma</taxon>
    </lineage>
</organism>